<organism evidence="3 4">
    <name type="scientific">Allacma fusca</name>
    <dbReference type="NCBI Taxonomy" id="39272"/>
    <lineage>
        <taxon>Eukaryota</taxon>
        <taxon>Metazoa</taxon>
        <taxon>Ecdysozoa</taxon>
        <taxon>Arthropoda</taxon>
        <taxon>Hexapoda</taxon>
        <taxon>Collembola</taxon>
        <taxon>Symphypleona</taxon>
        <taxon>Sminthuridae</taxon>
        <taxon>Allacma</taxon>
    </lineage>
</organism>
<dbReference type="InterPro" id="IPR050863">
    <property type="entry name" value="CenT-Element_Derived"/>
</dbReference>
<dbReference type="GO" id="GO:0005634">
    <property type="term" value="C:nucleus"/>
    <property type="evidence" value="ECO:0007669"/>
    <property type="project" value="TreeGrafter"/>
</dbReference>
<dbReference type="OrthoDB" id="7690104at2759"/>
<dbReference type="EMBL" id="CAJVCH010145993">
    <property type="protein sequence ID" value="CAG7727257.1"/>
    <property type="molecule type" value="Genomic_DNA"/>
</dbReference>
<feature type="compositionally biased region" description="Polar residues" evidence="1">
    <location>
        <begin position="387"/>
        <end position="397"/>
    </location>
</feature>
<protein>
    <recommendedName>
        <fullName evidence="2">DDE-1 domain-containing protein</fullName>
    </recommendedName>
</protein>
<dbReference type="Proteomes" id="UP000708208">
    <property type="component" value="Unassembled WGS sequence"/>
</dbReference>
<feature type="domain" description="DDE-1" evidence="2">
    <location>
        <begin position="60"/>
        <end position="134"/>
    </location>
</feature>
<dbReference type="PANTHER" id="PTHR19303:SF74">
    <property type="entry name" value="POGO TRANSPOSABLE ELEMENT WITH KRAB DOMAIN"/>
    <property type="match status" value="1"/>
</dbReference>
<accession>A0A8J2JVF3</accession>
<dbReference type="PANTHER" id="PTHR19303">
    <property type="entry name" value="TRANSPOSON"/>
    <property type="match status" value="1"/>
</dbReference>
<dbReference type="InterPro" id="IPR004875">
    <property type="entry name" value="DDE_SF_endonuclease_dom"/>
</dbReference>
<proteinExistence type="predicted"/>
<feature type="compositionally biased region" description="Gly residues" evidence="1">
    <location>
        <begin position="160"/>
        <end position="169"/>
    </location>
</feature>
<evidence type="ECO:0000256" key="1">
    <source>
        <dbReference type="SAM" id="MobiDB-lite"/>
    </source>
</evidence>
<sequence>MRTGTPTSLIRITYFTKTAVYAFFDKLETINQEKRYDPARIFNVDETGAPIVAPKLVADGHYVPPMFVFPKSAQFTRLSDASTGTIFTTSNKGWSTTITFLKWIKHFKIHATPNENTEVLLLLDNHASHISDDVVGFADNNFAADPQTDCDETGVCDGKGGVGSDGSGGNDSARGGGGRDRNSGAFGNNGGRNKKSGAFGNGGVVDGGGCGRDRNSGGCANSGVEDIEGSIYMEGFQIVCSWSSDGSNEDIPESFPSSTLIKLQKKPLVDYSSSSDEEDSFGLIPNFRQDQVVMEIICTEDDTGEMDENIEVIVPTESRGSARFAVSHWDLETQIDLGDAPDSSKRKKRARGSSELETSEESFQQLREKERKRKQETSSSEERRIARSTTKVSSRALRSSVKAHVCN</sequence>
<dbReference type="Pfam" id="PF03184">
    <property type="entry name" value="DDE_1"/>
    <property type="match status" value="1"/>
</dbReference>
<feature type="region of interest" description="Disordered" evidence="1">
    <location>
        <begin position="335"/>
        <end position="407"/>
    </location>
</feature>
<comment type="caution">
    <text evidence="3">The sequence shown here is derived from an EMBL/GenBank/DDBJ whole genome shotgun (WGS) entry which is preliminary data.</text>
</comment>
<dbReference type="GO" id="GO:0003677">
    <property type="term" value="F:DNA binding"/>
    <property type="evidence" value="ECO:0007669"/>
    <property type="project" value="TreeGrafter"/>
</dbReference>
<reference evidence="3" key="1">
    <citation type="submission" date="2021-06" db="EMBL/GenBank/DDBJ databases">
        <authorList>
            <person name="Hodson N. C."/>
            <person name="Mongue J. A."/>
            <person name="Jaron S. K."/>
        </authorList>
    </citation>
    <scope>NUCLEOTIDE SEQUENCE</scope>
</reference>
<feature type="compositionally biased region" description="Basic and acidic residues" evidence="1">
    <location>
        <begin position="366"/>
        <end position="385"/>
    </location>
</feature>
<gene>
    <name evidence="3" type="ORF">AFUS01_LOCUS16109</name>
</gene>
<evidence type="ECO:0000313" key="3">
    <source>
        <dbReference type="EMBL" id="CAG7727257.1"/>
    </source>
</evidence>
<feature type="region of interest" description="Disordered" evidence="1">
    <location>
        <begin position="160"/>
        <end position="200"/>
    </location>
</feature>
<name>A0A8J2JVF3_9HEXA</name>
<evidence type="ECO:0000259" key="2">
    <source>
        <dbReference type="Pfam" id="PF03184"/>
    </source>
</evidence>
<dbReference type="AlphaFoldDB" id="A0A8J2JVF3"/>
<keyword evidence="4" id="KW-1185">Reference proteome</keyword>
<evidence type="ECO:0000313" key="4">
    <source>
        <dbReference type="Proteomes" id="UP000708208"/>
    </source>
</evidence>